<protein>
    <submittedName>
        <fullName evidence="2">Uncharacterized protein</fullName>
    </submittedName>
</protein>
<keyword evidence="3" id="KW-1185">Reference proteome</keyword>
<accession>A0ABN8SNY8</accession>
<reference evidence="2 3" key="1">
    <citation type="submission" date="2022-05" db="EMBL/GenBank/DDBJ databases">
        <authorList>
            <consortium name="Genoscope - CEA"/>
            <person name="William W."/>
        </authorList>
    </citation>
    <scope>NUCLEOTIDE SEQUENCE [LARGE SCALE GENOMIC DNA]</scope>
</reference>
<sequence length="124" mass="13844">MNSAQNSVSSENLTEKPRTENQRVKLLTKETNTVVKNGWLTPYIEKDLTKTLRSSEKVELWLRAHFSHPMKQPVDFVQDNEGLQYGAERTNAAESVLTSLAALGISSGIFSALQEEENSSTAKF</sequence>
<name>A0ABN8SNY8_9CNID</name>
<organism evidence="2 3">
    <name type="scientific">Porites evermanni</name>
    <dbReference type="NCBI Taxonomy" id="104178"/>
    <lineage>
        <taxon>Eukaryota</taxon>
        <taxon>Metazoa</taxon>
        <taxon>Cnidaria</taxon>
        <taxon>Anthozoa</taxon>
        <taxon>Hexacorallia</taxon>
        <taxon>Scleractinia</taxon>
        <taxon>Fungiina</taxon>
        <taxon>Poritidae</taxon>
        <taxon>Porites</taxon>
    </lineage>
</organism>
<evidence type="ECO:0000256" key="1">
    <source>
        <dbReference type="SAM" id="MobiDB-lite"/>
    </source>
</evidence>
<gene>
    <name evidence="2" type="ORF">PEVE_00023003</name>
</gene>
<evidence type="ECO:0000313" key="2">
    <source>
        <dbReference type="EMBL" id="CAH3191980.1"/>
    </source>
</evidence>
<proteinExistence type="predicted"/>
<evidence type="ECO:0000313" key="3">
    <source>
        <dbReference type="Proteomes" id="UP001159427"/>
    </source>
</evidence>
<feature type="region of interest" description="Disordered" evidence="1">
    <location>
        <begin position="1"/>
        <end position="24"/>
    </location>
</feature>
<comment type="caution">
    <text evidence="2">The sequence shown here is derived from an EMBL/GenBank/DDBJ whole genome shotgun (WGS) entry which is preliminary data.</text>
</comment>
<dbReference type="EMBL" id="CALNXI010003053">
    <property type="protein sequence ID" value="CAH3191980.1"/>
    <property type="molecule type" value="Genomic_DNA"/>
</dbReference>
<dbReference type="Proteomes" id="UP001159427">
    <property type="component" value="Unassembled WGS sequence"/>
</dbReference>
<feature type="compositionally biased region" description="Basic and acidic residues" evidence="1">
    <location>
        <begin position="13"/>
        <end position="23"/>
    </location>
</feature>
<feature type="compositionally biased region" description="Polar residues" evidence="1">
    <location>
        <begin position="1"/>
        <end position="12"/>
    </location>
</feature>